<dbReference type="Proteomes" id="UP000828390">
    <property type="component" value="Unassembled WGS sequence"/>
</dbReference>
<feature type="domain" description="Myb/SANT-like DNA-binding" evidence="1">
    <location>
        <begin position="8"/>
        <end position="81"/>
    </location>
</feature>
<organism evidence="2 3">
    <name type="scientific">Dreissena polymorpha</name>
    <name type="common">Zebra mussel</name>
    <name type="synonym">Mytilus polymorpha</name>
    <dbReference type="NCBI Taxonomy" id="45954"/>
    <lineage>
        <taxon>Eukaryota</taxon>
        <taxon>Metazoa</taxon>
        <taxon>Spiralia</taxon>
        <taxon>Lophotrochozoa</taxon>
        <taxon>Mollusca</taxon>
        <taxon>Bivalvia</taxon>
        <taxon>Autobranchia</taxon>
        <taxon>Heteroconchia</taxon>
        <taxon>Euheterodonta</taxon>
        <taxon>Imparidentia</taxon>
        <taxon>Neoheterodontei</taxon>
        <taxon>Myida</taxon>
        <taxon>Dreissenoidea</taxon>
        <taxon>Dreissenidae</taxon>
        <taxon>Dreissena</taxon>
    </lineage>
</organism>
<dbReference type="PANTHER" id="PTHR23098">
    <property type="entry name" value="AGAP001331-PA-RELATED"/>
    <property type="match status" value="1"/>
</dbReference>
<evidence type="ECO:0000313" key="3">
    <source>
        <dbReference type="Proteomes" id="UP000828390"/>
    </source>
</evidence>
<reference evidence="2" key="1">
    <citation type="journal article" date="2019" name="bioRxiv">
        <title>The Genome of the Zebra Mussel, Dreissena polymorpha: A Resource for Invasive Species Research.</title>
        <authorList>
            <person name="McCartney M.A."/>
            <person name="Auch B."/>
            <person name="Kono T."/>
            <person name="Mallez S."/>
            <person name="Zhang Y."/>
            <person name="Obille A."/>
            <person name="Becker A."/>
            <person name="Abrahante J.E."/>
            <person name="Garbe J."/>
            <person name="Badalamenti J.P."/>
            <person name="Herman A."/>
            <person name="Mangelson H."/>
            <person name="Liachko I."/>
            <person name="Sullivan S."/>
            <person name="Sone E.D."/>
            <person name="Koren S."/>
            <person name="Silverstein K.A.T."/>
            <person name="Beckman K.B."/>
            <person name="Gohl D.M."/>
        </authorList>
    </citation>
    <scope>NUCLEOTIDE SEQUENCE</scope>
    <source>
        <strain evidence="2">Duluth1</strain>
        <tissue evidence="2">Whole animal</tissue>
    </source>
</reference>
<keyword evidence="3" id="KW-1185">Reference proteome</keyword>
<protein>
    <recommendedName>
        <fullName evidence="1">Myb/SANT-like DNA-binding domain-containing protein</fullName>
    </recommendedName>
</protein>
<evidence type="ECO:0000313" key="2">
    <source>
        <dbReference type="EMBL" id="KAH3809670.1"/>
    </source>
</evidence>
<comment type="caution">
    <text evidence="2">The sequence shown here is derived from an EMBL/GenBank/DDBJ whole genome shotgun (WGS) entry which is preliminary data.</text>
</comment>
<gene>
    <name evidence="2" type="ORF">DPMN_138046</name>
</gene>
<sequence length="106" mass="12333">MADLVENRSASWQPRELEELLEGVKQNYEVLWGKLSGTLSKKDKDRAWSDIVQSINSVGGNERNVEDSMKKWCDWKSRTIMKDAKRRRFVESPDKVAPLKMHLLTL</sequence>
<accession>A0A9D4G6W4</accession>
<proteinExistence type="predicted"/>
<dbReference type="InterPro" id="IPR028002">
    <property type="entry name" value="Myb_DNA-bind_5"/>
</dbReference>
<dbReference type="GO" id="GO:0005634">
    <property type="term" value="C:nucleus"/>
    <property type="evidence" value="ECO:0007669"/>
    <property type="project" value="TreeGrafter"/>
</dbReference>
<evidence type="ECO:0000259" key="1">
    <source>
        <dbReference type="Pfam" id="PF13873"/>
    </source>
</evidence>
<reference evidence="2" key="2">
    <citation type="submission" date="2020-11" db="EMBL/GenBank/DDBJ databases">
        <authorList>
            <person name="McCartney M.A."/>
            <person name="Auch B."/>
            <person name="Kono T."/>
            <person name="Mallez S."/>
            <person name="Becker A."/>
            <person name="Gohl D.M."/>
            <person name="Silverstein K.A.T."/>
            <person name="Koren S."/>
            <person name="Bechman K.B."/>
            <person name="Herman A."/>
            <person name="Abrahante J.E."/>
            <person name="Garbe J."/>
        </authorList>
    </citation>
    <scope>NUCLEOTIDE SEQUENCE</scope>
    <source>
        <strain evidence="2">Duluth1</strain>
        <tissue evidence="2">Whole animal</tissue>
    </source>
</reference>
<dbReference type="AlphaFoldDB" id="A0A9D4G6W4"/>
<name>A0A9D4G6W4_DREPO</name>
<dbReference type="EMBL" id="JAIWYP010000006">
    <property type="protein sequence ID" value="KAH3809670.1"/>
    <property type="molecule type" value="Genomic_DNA"/>
</dbReference>
<dbReference type="PANTHER" id="PTHR23098:SF16">
    <property type="entry name" value="REGULATORY PROTEIN ZESTE"/>
    <property type="match status" value="1"/>
</dbReference>
<dbReference type="Pfam" id="PF13873">
    <property type="entry name" value="Myb_DNA-bind_5"/>
    <property type="match status" value="1"/>
</dbReference>